<reference evidence="11 12" key="1">
    <citation type="submission" date="2018-02" db="EMBL/GenBank/DDBJ databases">
        <title>Reclassifiation of [Polyangium] brachysporum DSM 7029 as Guopingzhaonella breviflexa gen. nov., sp. nov., a member of the family Comamonadaceae.</title>
        <authorList>
            <person name="Tang B."/>
        </authorList>
    </citation>
    <scope>NUCLEOTIDE SEQUENCE [LARGE SCALE GENOMIC DNA]</scope>
    <source>
        <strain evidence="11 12">DSM 15344</strain>
    </source>
</reference>
<evidence type="ECO:0000256" key="6">
    <source>
        <dbReference type="ARBA" id="ARBA00022833"/>
    </source>
</evidence>
<comment type="caution">
    <text evidence="11">The sequence shown here is derived from an EMBL/GenBank/DDBJ whole genome shotgun (WGS) entry which is preliminary data.</text>
</comment>
<evidence type="ECO:0000256" key="7">
    <source>
        <dbReference type="ARBA" id="ARBA00023049"/>
    </source>
</evidence>
<dbReference type="RefSeq" id="WP_104356977.1">
    <property type="nucleotide sequence ID" value="NZ_CP064338.1"/>
</dbReference>
<evidence type="ECO:0000313" key="12">
    <source>
        <dbReference type="Proteomes" id="UP000239406"/>
    </source>
</evidence>
<evidence type="ECO:0000256" key="5">
    <source>
        <dbReference type="ARBA" id="ARBA00022801"/>
    </source>
</evidence>
<dbReference type="InterPro" id="IPR011249">
    <property type="entry name" value="Metalloenz_LuxS/M16"/>
</dbReference>
<dbReference type="InterPro" id="IPR050626">
    <property type="entry name" value="Peptidase_M16"/>
</dbReference>
<comment type="similarity">
    <text evidence="2 8">Belongs to the peptidase M16 family.</text>
</comment>
<evidence type="ECO:0000259" key="10">
    <source>
        <dbReference type="Pfam" id="PF05193"/>
    </source>
</evidence>
<dbReference type="AlphaFoldDB" id="A0A2S5T642"/>
<evidence type="ECO:0000313" key="11">
    <source>
        <dbReference type="EMBL" id="PPE70426.1"/>
    </source>
</evidence>
<sequence>MLRALFALAFSTLLGFLAVEGRAADALNLNVPGVQAGPSIEGIHEYRLANGLQVLLVPDASKPTTTVNLTYRVGSRHESYGETGMAHLLEHLIFKGSPRFPNPWAEFTRRGLRANGSTWLDRTNYFASFAANDDNLRWYLEWQADAMVNSHIAQRDLDTEMTVVRNEMERGENSAGRILLEKGLATMYQWHNYGKSTIGARSDVENVDIARLQAFYRRYYQPDNATLIVAGSFDPQKTLAWIVESFGKLPRPERELPRLYTLDPVQDGERSVTLRRVGGVPMIYALYHVPPGAHPDYAAVELLSLILADTPSGRLHRALVDKQLAAGVFGFSQALADPGFAVFGAQLAPGQDVERARAVLLEVIESIGSLPLTEEELRRARAKWLKDWDLAFADPERIGVALSEAIAAGDWRLFFLLRDRVRGIGLADVQRVAQERLLASNRTLATYLPTDAPRRAPAPERVDVAKMLEGYQGDASVAQVAPFDPTPANIERHTQRHALPNGMQLALLPKPTRGAMVRAELRLRFGTEHSLQGLATVGQLTAALLDKGTRTRSRQQIQDRLDELGADIDISGGATGVAVSMAARRDTLPQVLELVAELLREPAFPPEALEEVRKQALARIDAQRQDPEAQVDLLLGQRFSPYPPGDVRHVPSFDEREAAVRRVTLDDVRRFHQRFYGASHAQFAAVGDFDAEAVRAVLAERLGNWRSGEPYARVPRPYVEVRPERLVVRTPDRQNAYLRMDLALPVQELHPDYPALMMANYLLGQGGNSRLWTRVRETEGLSYSVHAYLGWNAWEPYTVWSASAIFAPQNLERVEQAMREEIARAVAEGFTAEELQQGREGLLNFRRLSRAQDRNLAVALVENLHLQRNFLVSQQVDEALARLSVDEVNAALRKYLQPQRLVVGAGGDFK</sequence>
<accession>A0A2S5T642</accession>
<gene>
    <name evidence="11" type="ORF">C1702_07060</name>
</gene>
<dbReference type="GO" id="GO:0004222">
    <property type="term" value="F:metalloendopeptidase activity"/>
    <property type="evidence" value="ECO:0007669"/>
    <property type="project" value="InterPro"/>
</dbReference>
<evidence type="ECO:0000256" key="2">
    <source>
        <dbReference type="ARBA" id="ARBA00007261"/>
    </source>
</evidence>
<evidence type="ECO:0000256" key="8">
    <source>
        <dbReference type="RuleBase" id="RU004447"/>
    </source>
</evidence>
<dbReference type="GO" id="GO:0046872">
    <property type="term" value="F:metal ion binding"/>
    <property type="evidence" value="ECO:0007669"/>
    <property type="project" value="UniProtKB-KW"/>
</dbReference>
<keyword evidence="6" id="KW-0862">Zinc</keyword>
<dbReference type="PANTHER" id="PTHR43690:SF17">
    <property type="entry name" value="PROTEIN YHJJ"/>
    <property type="match status" value="1"/>
</dbReference>
<dbReference type="Pfam" id="PF05193">
    <property type="entry name" value="Peptidase_M16_C"/>
    <property type="match status" value="2"/>
</dbReference>
<dbReference type="Proteomes" id="UP000239406">
    <property type="component" value="Unassembled WGS sequence"/>
</dbReference>
<proteinExistence type="inferred from homology"/>
<dbReference type="PROSITE" id="PS00143">
    <property type="entry name" value="INSULINASE"/>
    <property type="match status" value="1"/>
</dbReference>
<feature type="domain" description="Peptidase M16 C-terminal" evidence="10">
    <location>
        <begin position="663"/>
        <end position="842"/>
    </location>
</feature>
<protein>
    <submittedName>
        <fullName evidence="11">Insulinase family protein</fullName>
    </submittedName>
</protein>
<feature type="domain" description="Peptidase M16 N-terminal" evidence="9">
    <location>
        <begin position="54"/>
        <end position="199"/>
    </location>
</feature>
<evidence type="ECO:0000256" key="3">
    <source>
        <dbReference type="ARBA" id="ARBA00022670"/>
    </source>
</evidence>
<keyword evidence="4" id="KW-0479">Metal-binding</keyword>
<evidence type="ECO:0000256" key="1">
    <source>
        <dbReference type="ARBA" id="ARBA00001947"/>
    </source>
</evidence>
<dbReference type="EMBL" id="PSNY01000006">
    <property type="protein sequence ID" value="PPE70426.1"/>
    <property type="molecule type" value="Genomic_DNA"/>
</dbReference>
<dbReference type="InterPro" id="IPR007863">
    <property type="entry name" value="Peptidase_M16_C"/>
</dbReference>
<keyword evidence="3" id="KW-0645">Protease</keyword>
<keyword evidence="5" id="KW-0378">Hydrolase</keyword>
<evidence type="ECO:0000256" key="4">
    <source>
        <dbReference type="ARBA" id="ARBA00022723"/>
    </source>
</evidence>
<name>A0A2S5T642_9BURK</name>
<organism evidence="11 12">
    <name type="scientific">Caldimonas thermodepolymerans</name>
    <dbReference type="NCBI Taxonomy" id="215580"/>
    <lineage>
        <taxon>Bacteria</taxon>
        <taxon>Pseudomonadati</taxon>
        <taxon>Pseudomonadota</taxon>
        <taxon>Betaproteobacteria</taxon>
        <taxon>Burkholderiales</taxon>
        <taxon>Sphaerotilaceae</taxon>
        <taxon>Caldimonas</taxon>
    </lineage>
</organism>
<dbReference type="Gene3D" id="3.30.830.10">
    <property type="entry name" value="Metalloenzyme, LuxS/M16 peptidase-like"/>
    <property type="match status" value="4"/>
</dbReference>
<feature type="domain" description="Peptidase M16 C-terminal" evidence="10">
    <location>
        <begin position="207"/>
        <end position="382"/>
    </location>
</feature>
<feature type="domain" description="Peptidase M16 N-terminal" evidence="9">
    <location>
        <begin position="544"/>
        <end position="631"/>
    </location>
</feature>
<dbReference type="PANTHER" id="PTHR43690">
    <property type="entry name" value="NARDILYSIN"/>
    <property type="match status" value="1"/>
</dbReference>
<dbReference type="GO" id="GO:0006508">
    <property type="term" value="P:proteolysis"/>
    <property type="evidence" value="ECO:0007669"/>
    <property type="project" value="UniProtKB-KW"/>
</dbReference>
<dbReference type="InterPro" id="IPR011765">
    <property type="entry name" value="Pept_M16_N"/>
</dbReference>
<dbReference type="Pfam" id="PF00675">
    <property type="entry name" value="Peptidase_M16"/>
    <property type="match status" value="2"/>
</dbReference>
<dbReference type="SUPFAM" id="SSF63411">
    <property type="entry name" value="LuxS/MPP-like metallohydrolase"/>
    <property type="match status" value="4"/>
</dbReference>
<keyword evidence="7" id="KW-0482">Metalloprotease</keyword>
<keyword evidence="12" id="KW-1185">Reference proteome</keyword>
<dbReference type="InterPro" id="IPR001431">
    <property type="entry name" value="Pept_M16_Zn_BS"/>
</dbReference>
<evidence type="ECO:0000259" key="9">
    <source>
        <dbReference type="Pfam" id="PF00675"/>
    </source>
</evidence>
<comment type="cofactor">
    <cofactor evidence="1">
        <name>Zn(2+)</name>
        <dbReference type="ChEBI" id="CHEBI:29105"/>
    </cofactor>
</comment>